<keyword evidence="1 4" id="KW-0808">Transferase</keyword>
<evidence type="ECO:0000256" key="1">
    <source>
        <dbReference type="ARBA" id="ARBA00022679"/>
    </source>
</evidence>
<dbReference type="SUPFAM" id="SSF55729">
    <property type="entry name" value="Acyl-CoA N-acyltransferases (Nat)"/>
    <property type="match status" value="1"/>
</dbReference>
<sequence>MIRQADESCLRKIWDSLEEHRAVFKSYDAYLAFSRKSPDKIFWRRCLGQLEIAVMDEWRGQKEIGVIWLLRCRREREGYWLEFLIQQAKKQGLKSLVTSPLTQRDSRPFLSFGFYPYQHLDILRKNDLRTSPPTNTPVLLRPFQDEDQEELLLLDNRSFDQFWWMDEQSLKDIIDSQEVSFFYVAGESRKLGGYILISFERDYAHLSRIAVDPEYQGRGIASALLDRGIQFLRRRGVRSISVSTQANNYRSKALYRKFGFRETGESLCICRYDLSGDQDLSSEARVSGNW</sequence>
<feature type="domain" description="N-acetyltransferase" evidence="3">
    <location>
        <begin position="138"/>
        <end position="281"/>
    </location>
</feature>
<dbReference type="AlphaFoldDB" id="A0A6V8PIE6"/>
<evidence type="ECO:0000313" key="4">
    <source>
        <dbReference type="EMBL" id="GFP31997.1"/>
    </source>
</evidence>
<keyword evidence="2" id="KW-0012">Acyltransferase</keyword>
<keyword evidence="4" id="KW-0689">Ribosomal protein</keyword>
<dbReference type="InterPro" id="IPR050680">
    <property type="entry name" value="YpeA/RimI_acetyltransf"/>
</dbReference>
<dbReference type="InterPro" id="IPR016181">
    <property type="entry name" value="Acyl_CoA_acyltransferase"/>
</dbReference>
<proteinExistence type="predicted"/>
<comment type="caution">
    <text evidence="4">The sequence shown here is derived from an EMBL/GenBank/DDBJ whole genome shotgun (WGS) entry which is preliminary data.</text>
</comment>
<dbReference type="CDD" id="cd04301">
    <property type="entry name" value="NAT_SF"/>
    <property type="match status" value="1"/>
</dbReference>
<dbReference type="PANTHER" id="PTHR43420">
    <property type="entry name" value="ACETYLTRANSFERASE"/>
    <property type="match status" value="1"/>
</dbReference>
<dbReference type="GO" id="GO:0016747">
    <property type="term" value="F:acyltransferase activity, transferring groups other than amino-acyl groups"/>
    <property type="evidence" value="ECO:0007669"/>
    <property type="project" value="InterPro"/>
</dbReference>
<dbReference type="Gene3D" id="3.40.630.30">
    <property type="match status" value="1"/>
</dbReference>
<evidence type="ECO:0000256" key="2">
    <source>
        <dbReference type="ARBA" id="ARBA00023315"/>
    </source>
</evidence>
<dbReference type="PROSITE" id="PS51186">
    <property type="entry name" value="GNAT"/>
    <property type="match status" value="1"/>
</dbReference>
<keyword evidence="4" id="KW-0687">Ribonucleoprotein</keyword>
<protein>
    <submittedName>
        <fullName evidence="4">[ribosomal protein S18]-alanine N-acetyltransferase</fullName>
    </submittedName>
</protein>
<evidence type="ECO:0000313" key="5">
    <source>
        <dbReference type="Proteomes" id="UP000568877"/>
    </source>
</evidence>
<name>A0A6V8PIE6_9ACTN</name>
<dbReference type="EMBL" id="BLSA01000022">
    <property type="protein sequence ID" value="GFP31997.1"/>
    <property type="molecule type" value="Genomic_DNA"/>
</dbReference>
<evidence type="ECO:0000259" key="3">
    <source>
        <dbReference type="PROSITE" id="PS51186"/>
    </source>
</evidence>
<dbReference type="InterPro" id="IPR000182">
    <property type="entry name" value="GNAT_dom"/>
</dbReference>
<gene>
    <name evidence="4" type="ORF">HKBW3S42_00303</name>
</gene>
<reference evidence="4 5" key="1">
    <citation type="journal article" date="2020" name="Front. Microbiol.">
        <title>Single-cell genomics of novel Actinobacteria with the Wood-Ljungdahl pathway discovered in a serpentinizing system.</title>
        <authorList>
            <person name="Merino N."/>
            <person name="Kawai M."/>
            <person name="Boyd E.S."/>
            <person name="Colman D.R."/>
            <person name="McGlynn S.E."/>
            <person name="Nealson K.H."/>
            <person name="Kurokawa K."/>
            <person name="Hongoh Y."/>
        </authorList>
    </citation>
    <scope>NUCLEOTIDE SEQUENCE [LARGE SCALE GENOMIC DNA]</scope>
    <source>
        <strain evidence="4 5">S42</strain>
    </source>
</reference>
<dbReference type="Pfam" id="PF00583">
    <property type="entry name" value="Acetyltransf_1"/>
    <property type="match status" value="1"/>
</dbReference>
<dbReference type="GO" id="GO:0005840">
    <property type="term" value="C:ribosome"/>
    <property type="evidence" value="ECO:0007669"/>
    <property type="project" value="UniProtKB-KW"/>
</dbReference>
<dbReference type="Proteomes" id="UP000568877">
    <property type="component" value="Unassembled WGS sequence"/>
</dbReference>
<organism evidence="4 5">
    <name type="scientific">Candidatus Hakubella thermalkaliphila</name>
    <dbReference type="NCBI Taxonomy" id="2754717"/>
    <lineage>
        <taxon>Bacteria</taxon>
        <taxon>Bacillati</taxon>
        <taxon>Actinomycetota</taxon>
        <taxon>Actinomycetota incertae sedis</taxon>
        <taxon>Candidatus Hakubellales</taxon>
        <taxon>Candidatus Hakubellaceae</taxon>
        <taxon>Candidatus Hakubella</taxon>
    </lineage>
</organism>
<accession>A0A6V8PIE6</accession>